<dbReference type="PANTHER" id="PTHR47354">
    <property type="entry name" value="NADH OXIDOREDUCTASE HCR"/>
    <property type="match status" value="1"/>
</dbReference>
<dbReference type="Gene3D" id="3.40.50.80">
    <property type="entry name" value="Nucleotide-binding domain of ferredoxin-NADP reductase (FNR) module"/>
    <property type="match status" value="1"/>
</dbReference>
<dbReference type="SUPFAM" id="SSF52343">
    <property type="entry name" value="Ferredoxin reductase-like, C-terminal NADP-linked domain"/>
    <property type="match status" value="1"/>
</dbReference>
<dbReference type="SUPFAM" id="SSF63380">
    <property type="entry name" value="Riboflavin synthase domain-like"/>
    <property type="match status" value="1"/>
</dbReference>
<protein>
    <submittedName>
        <fullName evidence="15">Ferredoxin reductase family protein</fullName>
    </submittedName>
</protein>
<dbReference type="InterPro" id="IPR039261">
    <property type="entry name" value="FNR_nucleotide-bd"/>
</dbReference>
<evidence type="ECO:0000256" key="6">
    <source>
        <dbReference type="ARBA" id="ARBA00022723"/>
    </source>
</evidence>
<evidence type="ECO:0000256" key="5">
    <source>
        <dbReference type="ARBA" id="ARBA00022714"/>
    </source>
</evidence>
<feature type="domain" description="FAD-binding FR-type" evidence="14">
    <location>
        <begin position="242"/>
        <end position="342"/>
    </location>
</feature>
<evidence type="ECO:0000256" key="1">
    <source>
        <dbReference type="ARBA" id="ARBA00001974"/>
    </source>
</evidence>
<gene>
    <name evidence="15" type="ORF">NUH29_09420</name>
</gene>
<keyword evidence="4 13" id="KW-0812">Transmembrane</keyword>
<name>A0ABT1ZGE5_9MICO</name>
<feature type="transmembrane region" description="Helical" evidence="13">
    <location>
        <begin position="216"/>
        <end position="236"/>
    </location>
</feature>
<feature type="transmembrane region" description="Helical" evidence="13">
    <location>
        <begin position="69"/>
        <end position="97"/>
    </location>
</feature>
<dbReference type="Pfam" id="PF01794">
    <property type="entry name" value="Ferric_reduct"/>
    <property type="match status" value="1"/>
</dbReference>
<evidence type="ECO:0000256" key="10">
    <source>
        <dbReference type="ARBA" id="ARBA00023004"/>
    </source>
</evidence>
<evidence type="ECO:0000256" key="13">
    <source>
        <dbReference type="SAM" id="Phobius"/>
    </source>
</evidence>
<feature type="transmembrane region" description="Helical" evidence="13">
    <location>
        <begin position="156"/>
        <end position="175"/>
    </location>
</feature>
<evidence type="ECO:0000256" key="8">
    <source>
        <dbReference type="ARBA" id="ARBA00022989"/>
    </source>
</evidence>
<accession>A0ABT1ZGE5</accession>
<keyword evidence="8 13" id="KW-1133">Transmembrane helix</keyword>
<feature type="transmembrane region" description="Helical" evidence="13">
    <location>
        <begin position="187"/>
        <end position="210"/>
    </location>
</feature>
<dbReference type="InterPro" id="IPR050415">
    <property type="entry name" value="MRET"/>
</dbReference>
<proteinExistence type="predicted"/>
<keyword evidence="16" id="KW-1185">Reference proteome</keyword>
<feature type="transmembrane region" description="Helical" evidence="13">
    <location>
        <begin position="118"/>
        <end position="136"/>
    </location>
</feature>
<dbReference type="InterPro" id="IPR001433">
    <property type="entry name" value="OxRdtase_FAD/NAD-bd"/>
</dbReference>
<sequence>MTATLPHVAATPEVTRSAPTIDAGRRRRLQRRRLASDLLVMAFWASGAAAAALYLASGGLADWTSAGGIVTGVGILAGLIGTDFVLVMLVLAARIPVLDAVVGHDRAMAVHRRLGKPALYLLLAHGALLLIGYALTAQLDLVAQFVQLWELPDMPLAFLAIGLFVAVVVTSLVAVRRKLPYEFWYGVHLLSYAAVLTALPHQLSVGGVLAEGTVQRVYWIGLYIVAIGSIVVFRVAEPIVSSLRHRMRVERVEWIAPDVASLHLTGRRLDLLGARGGQYFFWRFWSGRTWWHAHPISLSAEPTARRARITVRVLGEGTRRMTRVAPGTPVSFSGPFGLFTDAARTSPRLAIVAAGIGVTPVRALLESGDLAHGEATILLRGSTDDAVFLADELRELAGRRGARLFRSVGPRGATGGWLSAADRARGVTIRSIFPELAQSDLYICGPQAWTDAVVADARAAGVHEDRIHTERFDW</sequence>
<dbReference type="Proteomes" id="UP001205337">
    <property type="component" value="Unassembled WGS sequence"/>
</dbReference>
<keyword evidence="12 13" id="KW-0472">Membrane</keyword>
<evidence type="ECO:0000256" key="9">
    <source>
        <dbReference type="ARBA" id="ARBA00023002"/>
    </source>
</evidence>
<evidence type="ECO:0000256" key="12">
    <source>
        <dbReference type="ARBA" id="ARBA00023136"/>
    </source>
</evidence>
<evidence type="ECO:0000256" key="7">
    <source>
        <dbReference type="ARBA" id="ARBA00022827"/>
    </source>
</evidence>
<evidence type="ECO:0000256" key="4">
    <source>
        <dbReference type="ARBA" id="ARBA00022692"/>
    </source>
</evidence>
<dbReference type="PANTHER" id="PTHR47354:SF8">
    <property type="entry name" value="1,2-PHENYLACETYL-COA EPOXIDASE, SUBUNIT E"/>
    <property type="match status" value="1"/>
</dbReference>
<dbReference type="InterPro" id="IPR017927">
    <property type="entry name" value="FAD-bd_FR_type"/>
</dbReference>
<organism evidence="15 16">
    <name type="scientific">Protaetiibacter mangrovi</name>
    <dbReference type="NCBI Taxonomy" id="2970926"/>
    <lineage>
        <taxon>Bacteria</taxon>
        <taxon>Bacillati</taxon>
        <taxon>Actinomycetota</taxon>
        <taxon>Actinomycetes</taxon>
        <taxon>Micrococcales</taxon>
        <taxon>Microbacteriaceae</taxon>
        <taxon>Protaetiibacter</taxon>
    </lineage>
</organism>
<dbReference type="InterPro" id="IPR017938">
    <property type="entry name" value="Riboflavin_synthase-like_b-brl"/>
</dbReference>
<reference evidence="15 16" key="1">
    <citation type="submission" date="2022-08" db="EMBL/GenBank/DDBJ databases">
        <authorList>
            <person name="Li F."/>
        </authorList>
    </citation>
    <scope>NUCLEOTIDE SEQUENCE [LARGE SCALE GENOMIC DNA]</scope>
    <source>
        <strain evidence="15 16">10F1B-8-1</strain>
    </source>
</reference>
<dbReference type="Pfam" id="PF00175">
    <property type="entry name" value="NAD_binding_1"/>
    <property type="match status" value="1"/>
</dbReference>
<keyword evidence="11" id="KW-0411">Iron-sulfur</keyword>
<comment type="subcellular location">
    <subcellularLocation>
        <location evidence="2">Membrane</location>
        <topology evidence="2">Multi-pass membrane protein</topology>
    </subcellularLocation>
</comment>
<keyword evidence="3" id="KW-0285">Flavoprotein</keyword>
<comment type="cofactor">
    <cofactor evidence="1">
        <name>FAD</name>
        <dbReference type="ChEBI" id="CHEBI:57692"/>
    </cofactor>
</comment>
<dbReference type="Gene3D" id="2.40.30.10">
    <property type="entry name" value="Translation factors"/>
    <property type="match status" value="1"/>
</dbReference>
<keyword evidence="5" id="KW-0001">2Fe-2S</keyword>
<keyword evidence="7" id="KW-0274">FAD</keyword>
<dbReference type="InterPro" id="IPR013130">
    <property type="entry name" value="Fe3_Rdtase_TM_dom"/>
</dbReference>
<keyword evidence="10" id="KW-0408">Iron</keyword>
<evidence type="ECO:0000259" key="14">
    <source>
        <dbReference type="PROSITE" id="PS51384"/>
    </source>
</evidence>
<comment type="caution">
    <text evidence="15">The sequence shown here is derived from an EMBL/GenBank/DDBJ whole genome shotgun (WGS) entry which is preliminary data.</text>
</comment>
<dbReference type="RefSeq" id="WP_258798840.1">
    <property type="nucleotide sequence ID" value="NZ_JANTHX010000007.1"/>
</dbReference>
<evidence type="ECO:0000313" key="15">
    <source>
        <dbReference type="EMBL" id="MCS0499766.1"/>
    </source>
</evidence>
<dbReference type="EMBL" id="JANTHX010000007">
    <property type="protein sequence ID" value="MCS0499766.1"/>
    <property type="molecule type" value="Genomic_DNA"/>
</dbReference>
<keyword evidence="6" id="KW-0479">Metal-binding</keyword>
<evidence type="ECO:0000256" key="11">
    <source>
        <dbReference type="ARBA" id="ARBA00023014"/>
    </source>
</evidence>
<evidence type="ECO:0000256" key="2">
    <source>
        <dbReference type="ARBA" id="ARBA00004141"/>
    </source>
</evidence>
<feature type="transmembrane region" description="Helical" evidence="13">
    <location>
        <begin position="34"/>
        <end position="57"/>
    </location>
</feature>
<keyword evidence="9" id="KW-0560">Oxidoreductase</keyword>
<evidence type="ECO:0000313" key="16">
    <source>
        <dbReference type="Proteomes" id="UP001205337"/>
    </source>
</evidence>
<dbReference type="PROSITE" id="PS51384">
    <property type="entry name" value="FAD_FR"/>
    <property type="match status" value="1"/>
</dbReference>
<evidence type="ECO:0000256" key="3">
    <source>
        <dbReference type="ARBA" id="ARBA00022630"/>
    </source>
</evidence>